<gene>
    <name evidence="2" type="ORF">Tsubulata_027849</name>
</gene>
<dbReference type="NCBIfam" id="TIGR01640">
    <property type="entry name" value="F_box_assoc_1"/>
    <property type="match status" value="1"/>
</dbReference>
<dbReference type="PANTHER" id="PTHR35546">
    <property type="entry name" value="F-BOX PROTEIN INTERACTION DOMAIN PROTEIN-RELATED"/>
    <property type="match status" value="1"/>
</dbReference>
<organism evidence="2 3">
    <name type="scientific">Turnera subulata</name>
    <dbReference type="NCBI Taxonomy" id="218843"/>
    <lineage>
        <taxon>Eukaryota</taxon>
        <taxon>Viridiplantae</taxon>
        <taxon>Streptophyta</taxon>
        <taxon>Embryophyta</taxon>
        <taxon>Tracheophyta</taxon>
        <taxon>Spermatophyta</taxon>
        <taxon>Magnoliopsida</taxon>
        <taxon>eudicotyledons</taxon>
        <taxon>Gunneridae</taxon>
        <taxon>Pentapetalae</taxon>
        <taxon>rosids</taxon>
        <taxon>fabids</taxon>
        <taxon>Malpighiales</taxon>
        <taxon>Passifloraceae</taxon>
        <taxon>Turnera</taxon>
    </lineage>
</organism>
<name>A0A9Q0J0Z8_9ROSI</name>
<dbReference type="EMBL" id="JAKUCV010007230">
    <property type="protein sequence ID" value="KAJ4824249.1"/>
    <property type="molecule type" value="Genomic_DNA"/>
</dbReference>
<proteinExistence type="predicted"/>
<dbReference type="PANTHER" id="PTHR35546:SF130">
    <property type="entry name" value="EXPRESSED PROTEIN"/>
    <property type="match status" value="1"/>
</dbReference>
<dbReference type="Proteomes" id="UP001141552">
    <property type="component" value="Unassembled WGS sequence"/>
</dbReference>
<dbReference type="Pfam" id="PF24750">
    <property type="entry name" value="b-prop_At3g26010-like"/>
    <property type="match status" value="1"/>
</dbReference>
<dbReference type="InterPro" id="IPR055290">
    <property type="entry name" value="At3g26010-like"/>
</dbReference>
<dbReference type="InterPro" id="IPR056592">
    <property type="entry name" value="Beta-prop_At3g26010-like"/>
</dbReference>
<protein>
    <recommendedName>
        <fullName evidence="1">F-box protein At3g26010-like beta-propeller domain-containing protein</fullName>
    </recommendedName>
</protein>
<dbReference type="InterPro" id="IPR036047">
    <property type="entry name" value="F-box-like_dom_sf"/>
</dbReference>
<keyword evidence="3" id="KW-1185">Reference proteome</keyword>
<reference evidence="2" key="1">
    <citation type="submission" date="2022-02" db="EMBL/GenBank/DDBJ databases">
        <authorList>
            <person name="Henning P.M."/>
            <person name="McCubbin A.G."/>
            <person name="Shore J.S."/>
        </authorList>
    </citation>
    <scope>NUCLEOTIDE SEQUENCE</scope>
    <source>
        <strain evidence="2">F60SS</strain>
        <tissue evidence="2">Leaves</tissue>
    </source>
</reference>
<reference evidence="2" key="2">
    <citation type="journal article" date="2023" name="Plants (Basel)">
        <title>Annotation of the Turnera subulata (Passifloraceae) Draft Genome Reveals the S-Locus Evolved after the Divergence of Turneroideae from Passifloroideae in a Stepwise Manner.</title>
        <authorList>
            <person name="Henning P.M."/>
            <person name="Roalson E.H."/>
            <person name="Mir W."/>
            <person name="McCubbin A.G."/>
            <person name="Shore J.S."/>
        </authorList>
    </citation>
    <scope>NUCLEOTIDE SEQUENCE</scope>
    <source>
        <strain evidence="2">F60SS</strain>
    </source>
</reference>
<sequence>MEIEKTSSIEDVDNALLLEILVRGLSTYSHLTQCKVVSKRWLSMISSPIFLKQWKEDYKTLHANHKKPIPYTLITNVTFPNGILDHYIGFKIVSMEIEKTSSIEDVDDDLLLEILVQGLSTYSHLTQCKVVSKRWLSMICSPIFLKQWKENYKTLHGNCKRPLPYTLIANLRFSNGILDHYIINHTASKHPLVQSKRFDLGFLPFLGRRRGPRGRGARVRIAAICDDLLLCHSTLEEDISKSVYYVCNPLTRQWVALPPFLTFSSITKDIPIGLTCNGNSYRVVRIHDSGTATTFLAEIFSPETNKWDMTEVSHPYNKEFAFDWCWFPRQMCSWNGLLFLPTRLESYVDGIVGYNPWEPERCHTINMPEGEYVECVIFGACGGSLRLLLRCFCESREIHTGCFKIWQLENYEEGEWSLKKEITYEEFLIKDNDPLQDEMKDRWERPDLRGLALDPNDEDVAYFYHSPNTEGDDYCERILSCNLWTKKVKELDRFDQHHDLRNIFWFVIREWPTPVPPLPQIAHPTQ</sequence>
<feature type="domain" description="F-box protein At3g26010-like beta-propeller" evidence="1">
    <location>
        <begin position="226"/>
        <end position="499"/>
    </location>
</feature>
<evidence type="ECO:0000259" key="1">
    <source>
        <dbReference type="Pfam" id="PF24750"/>
    </source>
</evidence>
<dbReference type="OrthoDB" id="674184at2759"/>
<dbReference type="InterPro" id="IPR017451">
    <property type="entry name" value="F-box-assoc_interact_dom"/>
</dbReference>
<evidence type="ECO:0000313" key="3">
    <source>
        <dbReference type="Proteomes" id="UP001141552"/>
    </source>
</evidence>
<comment type="caution">
    <text evidence="2">The sequence shown here is derived from an EMBL/GenBank/DDBJ whole genome shotgun (WGS) entry which is preliminary data.</text>
</comment>
<dbReference type="SUPFAM" id="SSF81383">
    <property type="entry name" value="F-box domain"/>
    <property type="match status" value="2"/>
</dbReference>
<dbReference type="AlphaFoldDB" id="A0A9Q0J0Z8"/>
<accession>A0A9Q0J0Z8</accession>
<evidence type="ECO:0000313" key="2">
    <source>
        <dbReference type="EMBL" id="KAJ4824249.1"/>
    </source>
</evidence>